<dbReference type="AlphaFoldDB" id="A0A2K1JEE8"/>
<keyword evidence="1" id="KW-0472">Membrane</keyword>
<name>A0A2K1JEE8_PHYPA</name>
<dbReference type="Proteomes" id="UP000006727">
    <property type="component" value="Chromosome 15"/>
</dbReference>
<feature type="transmembrane region" description="Helical" evidence="1">
    <location>
        <begin position="12"/>
        <end position="29"/>
    </location>
</feature>
<protein>
    <submittedName>
        <fullName evidence="2 3">Uncharacterized protein</fullName>
    </submittedName>
</protein>
<sequence length="81" mass="9550">MMSLGLRDRVATILTEFCFVLFVCGYVFRVRVLQGNTLIIIELVRGNSLLSRCIRFLLWIFPKFFWSINKHFCYPSQAIKV</sequence>
<evidence type="ECO:0000313" key="4">
    <source>
        <dbReference type="Proteomes" id="UP000006727"/>
    </source>
</evidence>
<organism evidence="2">
    <name type="scientific">Physcomitrium patens</name>
    <name type="common">Spreading-leaved earth moss</name>
    <name type="synonym">Physcomitrella patens</name>
    <dbReference type="NCBI Taxonomy" id="3218"/>
    <lineage>
        <taxon>Eukaryota</taxon>
        <taxon>Viridiplantae</taxon>
        <taxon>Streptophyta</taxon>
        <taxon>Embryophyta</taxon>
        <taxon>Bryophyta</taxon>
        <taxon>Bryophytina</taxon>
        <taxon>Bryopsida</taxon>
        <taxon>Funariidae</taxon>
        <taxon>Funariales</taxon>
        <taxon>Funariaceae</taxon>
        <taxon>Physcomitrium</taxon>
    </lineage>
</organism>
<reference evidence="2 4" key="2">
    <citation type="journal article" date="2018" name="Plant J.">
        <title>The Physcomitrella patens chromosome-scale assembly reveals moss genome structure and evolution.</title>
        <authorList>
            <person name="Lang D."/>
            <person name="Ullrich K.K."/>
            <person name="Murat F."/>
            <person name="Fuchs J."/>
            <person name="Jenkins J."/>
            <person name="Haas F.B."/>
            <person name="Piednoel M."/>
            <person name="Gundlach H."/>
            <person name="Van Bel M."/>
            <person name="Meyberg R."/>
            <person name="Vives C."/>
            <person name="Morata J."/>
            <person name="Symeonidi A."/>
            <person name="Hiss M."/>
            <person name="Muchero W."/>
            <person name="Kamisugi Y."/>
            <person name="Saleh O."/>
            <person name="Blanc G."/>
            <person name="Decker E.L."/>
            <person name="van Gessel N."/>
            <person name="Grimwood J."/>
            <person name="Hayes R.D."/>
            <person name="Graham S.W."/>
            <person name="Gunter L.E."/>
            <person name="McDaniel S.F."/>
            <person name="Hoernstein S.N.W."/>
            <person name="Larsson A."/>
            <person name="Li F.W."/>
            <person name="Perroud P.F."/>
            <person name="Phillips J."/>
            <person name="Ranjan P."/>
            <person name="Rokshar D.S."/>
            <person name="Rothfels C.J."/>
            <person name="Schneider L."/>
            <person name="Shu S."/>
            <person name="Stevenson D.W."/>
            <person name="Thummler F."/>
            <person name="Tillich M."/>
            <person name="Villarreal Aguilar J.C."/>
            <person name="Widiez T."/>
            <person name="Wong G.K."/>
            <person name="Wymore A."/>
            <person name="Zhang Y."/>
            <person name="Zimmer A.D."/>
            <person name="Quatrano R.S."/>
            <person name="Mayer K.F.X."/>
            <person name="Goodstein D."/>
            <person name="Casacuberta J.M."/>
            <person name="Vandepoele K."/>
            <person name="Reski R."/>
            <person name="Cuming A.C."/>
            <person name="Tuskan G.A."/>
            <person name="Maumus F."/>
            <person name="Salse J."/>
            <person name="Schmutz J."/>
            <person name="Rensing S.A."/>
        </authorList>
    </citation>
    <scope>NUCLEOTIDE SEQUENCE [LARGE SCALE GENOMIC DNA]</scope>
    <source>
        <strain evidence="3 4">cv. Gransden 2004</strain>
    </source>
</reference>
<evidence type="ECO:0000256" key="1">
    <source>
        <dbReference type="SAM" id="Phobius"/>
    </source>
</evidence>
<keyword evidence="4" id="KW-1185">Reference proteome</keyword>
<dbReference type="EMBL" id="ABEU02000015">
    <property type="protein sequence ID" value="PNR39905.1"/>
    <property type="molecule type" value="Genomic_DNA"/>
</dbReference>
<keyword evidence="1" id="KW-0812">Transmembrane</keyword>
<dbReference type="Gramene" id="Pp3c15_24042V3.1">
    <property type="protein sequence ID" value="PAC:32926694.CDS.1"/>
    <property type="gene ID" value="Pp3c15_24042"/>
</dbReference>
<dbReference type="EnsemblPlants" id="Pp3c15_24042V3.1">
    <property type="protein sequence ID" value="PAC:32926694.CDS.1"/>
    <property type="gene ID" value="Pp3c15_24042"/>
</dbReference>
<keyword evidence="1" id="KW-1133">Transmembrane helix</keyword>
<dbReference type="InParanoid" id="A0A2K1JEE8"/>
<evidence type="ECO:0000313" key="3">
    <source>
        <dbReference type="EnsemblPlants" id="PAC:32926694.CDS.1"/>
    </source>
</evidence>
<reference evidence="3" key="3">
    <citation type="submission" date="2020-12" db="UniProtKB">
        <authorList>
            <consortium name="EnsemblPlants"/>
        </authorList>
    </citation>
    <scope>IDENTIFICATION</scope>
</reference>
<gene>
    <name evidence="2" type="ORF">PHYPA_020185</name>
</gene>
<evidence type="ECO:0000313" key="2">
    <source>
        <dbReference type="EMBL" id="PNR39905.1"/>
    </source>
</evidence>
<proteinExistence type="predicted"/>
<reference evidence="2 4" key="1">
    <citation type="journal article" date="2008" name="Science">
        <title>The Physcomitrella genome reveals evolutionary insights into the conquest of land by plants.</title>
        <authorList>
            <person name="Rensing S."/>
            <person name="Lang D."/>
            <person name="Zimmer A."/>
            <person name="Terry A."/>
            <person name="Salamov A."/>
            <person name="Shapiro H."/>
            <person name="Nishiyama T."/>
            <person name="Perroud P.-F."/>
            <person name="Lindquist E."/>
            <person name="Kamisugi Y."/>
            <person name="Tanahashi T."/>
            <person name="Sakakibara K."/>
            <person name="Fujita T."/>
            <person name="Oishi K."/>
            <person name="Shin-I T."/>
            <person name="Kuroki Y."/>
            <person name="Toyoda A."/>
            <person name="Suzuki Y."/>
            <person name="Hashimoto A."/>
            <person name="Yamaguchi K."/>
            <person name="Sugano A."/>
            <person name="Kohara Y."/>
            <person name="Fujiyama A."/>
            <person name="Anterola A."/>
            <person name="Aoki S."/>
            <person name="Ashton N."/>
            <person name="Barbazuk W.B."/>
            <person name="Barker E."/>
            <person name="Bennetzen J."/>
            <person name="Bezanilla M."/>
            <person name="Blankenship R."/>
            <person name="Cho S.H."/>
            <person name="Dutcher S."/>
            <person name="Estelle M."/>
            <person name="Fawcett J.A."/>
            <person name="Gundlach H."/>
            <person name="Hanada K."/>
            <person name="Heyl A."/>
            <person name="Hicks K.A."/>
            <person name="Hugh J."/>
            <person name="Lohr M."/>
            <person name="Mayer K."/>
            <person name="Melkozernov A."/>
            <person name="Murata T."/>
            <person name="Nelson D."/>
            <person name="Pils B."/>
            <person name="Prigge M."/>
            <person name="Reiss B."/>
            <person name="Renner T."/>
            <person name="Rombauts S."/>
            <person name="Rushton P."/>
            <person name="Sanderfoot A."/>
            <person name="Schween G."/>
            <person name="Shiu S.-H."/>
            <person name="Stueber K."/>
            <person name="Theodoulou F.L."/>
            <person name="Tu H."/>
            <person name="Van de Peer Y."/>
            <person name="Verrier P.J."/>
            <person name="Waters E."/>
            <person name="Wood A."/>
            <person name="Yang L."/>
            <person name="Cove D."/>
            <person name="Cuming A."/>
            <person name="Hasebe M."/>
            <person name="Lucas S."/>
            <person name="Mishler D.B."/>
            <person name="Reski R."/>
            <person name="Grigoriev I."/>
            <person name="Quatrano R.S."/>
            <person name="Boore J.L."/>
        </authorList>
    </citation>
    <scope>NUCLEOTIDE SEQUENCE [LARGE SCALE GENOMIC DNA]</scope>
    <source>
        <strain evidence="3 4">cv. Gransden 2004</strain>
    </source>
</reference>
<accession>A0A2K1JEE8</accession>